<feature type="domain" description="Chitin-binding type-2" evidence="1">
    <location>
        <begin position="166"/>
        <end position="221"/>
    </location>
</feature>
<proteinExistence type="predicted"/>
<reference evidence="2 3" key="1">
    <citation type="submission" date="2024-05" db="EMBL/GenBank/DDBJ databases">
        <title>Culex pipiens pipiens assembly and annotation.</title>
        <authorList>
            <person name="Alout H."/>
            <person name="Durand T."/>
        </authorList>
    </citation>
    <scope>NUCLEOTIDE SEQUENCE [LARGE SCALE GENOMIC DNA]</scope>
    <source>
        <strain evidence="2">HA-2024</strain>
        <tissue evidence="2">Whole body</tissue>
    </source>
</reference>
<dbReference type="Proteomes" id="UP001562425">
    <property type="component" value="Unassembled WGS sequence"/>
</dbReference>
<dbReference type="AlphaFoldDB" id="A0ABD1DVU2"/>
<dbReference type="PROSITE" id="PS50940">
    <property type="entry name" value="CHIT_BIND_II"/>
    <property type="match status" value="3"/>
</dbReference>
<name>A0ABD1DVU2_CULPP</name>
<dbReference type="SMART" id="SM00494">
    <property type="entry name" value="ChtBD2"/>
    <property type="match status" value="4"/>
</dbReference>
<dbReference type="InterPro" id="IPR002557">
    <property type="entry name" value="Chitin-bd_dom"/>
</dbReference>
<feature type="domain" description="Chitin-binding type-2" evidence="1">
    <location>
        <begin position="251"/>
        <end position="307"/>
    </location>
</feature>
<dbReference type="Pfam" id="PF01607">
    <property type="entry name" value="CBM_14"/>
    <property type="match status" value="3"/>
</dbReference>
<evidence type="ECO:0000259" key="1">
    <source>
        <dbReference type="PROSITE" id="PS50940"/>
    </source>
</evidence>
<dbReference type="EMBL" id="JBEHCU010001084">
    <property type="protein sequence ID" value="KAL1403845.1"/>
    <property type="molecule type" value="Genomic_DNA"/>
</dbReference>
<gene>
    <name evidence="2" type="ORF">pipiens_005539</name>
</gene>
<evidence type="ECO:0000313" key="3">
    <source>
        <dbReference type="Proteomes" id="UP001562425"/>
    </source>
</evidence>
<protein>
    <recommendedName>
        <fullName evidence="1">Chitin-binding type-2 domain-containing protein</fullName>
    </recommendedName>
</protein>
<comment type="caution">
    <text evidence="2">The sequence shown here is derived from an EMBL/GenBank/DDBJ whole genome shotgun (WGS) entry which is preliminary data.</text>
</comment>
<keyword evidence="3" id="KW-1185">Reference proteome</keyword>
<accession>A0ABD1DVU2</accession>
<dbReference type="Gene3D" id="2.170.140.10">
    <property type="entry name" value="Chitin binding domain"/>
    <property type="match status" value="2"/>
</dbReference>
<sequence>MNFNPDPETAFCDPFFHCGEETIAVCPRSGSRLVASTECNEFYLCLNGTEELKTCPDGTNFDPYYGTCTTSYDCNGFQCPQGACTAGMGSCHRFFFCGADDPVILECGPGWSYNPVQLEPYGGSCEENYQCQESAISENVRVLTPDQACPERGTAFRMHEQDCSLYHYCRDGVERLAFLPGPKCKLFYFCSNGFATMLQCREEENYNPKTELCDEDYICYDSPTSTTAPTTTTTVTSESPTSGPVSVLLPHQQCPQIGTAFRVHDFDCSLYFYCRDSVIRIQQCPFLHYFDMFVGRCLFRTEVQCYPGTEPECSTLGSLSSGSYLSCFGEILGDLLHSKGGGLLESMCGGGFCGLSCGLLGDNRVCMRGGSGHQLGRGIMCGSRGGELSGRCRRQLRGGEYGG</sequence>
<evidence type="ECO:0000313" key="2">
    <source>
        <dbReference type="EMBL" id="KAL1403845.1"/>
    </source>
</evidence>
<feature type="domain" description="Chitin-binding type-2" evidence="1">
    <location>
        <begin position="23"/>
        <end position="76"/>
    </location>
</feature>
<dbReference type="SUPFAM" id="SSF57625">
    <property type="entry name" value="Invertebrate chitin-binding proteins"/>
    <property type="match status" value="3"/>
</dbReference>
<organism evidence="2 3">
    <name type="scientific">Culex pipiens pipiens</name>
    <name type="common">Northern house mosquito</name>
    <dbReference type="NCBI Taxonomy" id="38569"/>
    <lineage>
        <taxon>Eukaryota</taxon>
        <taxon>Metazoa</taxon>
        <taxon>Ecdysozoa</taxon>
        <taxon>Arthropoda</taxon>
        <taxon>Hexapoda</taxon>
        <taxon>Insecta</taxon>
        <taxon>Pterygota</taxon>
        <taxon>Neoptera</taxon>
        <taxon>Endopterygota</taxon>
        <taxon>Diptera</taxon>
        <taxon>Nematocera</taxon>
        <taxon>Culicoidea</taxon>
        <taxon>Culicidae</taxon>
        <taxon>Culicinae</taxon>
        <taxon>Culicini</taxon>
        <taxon>Culex</taxon>
        <taxon>Culex</taxon>
    </lineage>
</organism>
<dbReference type="InterPro" id="IPR036508">
    <property type="entry name" value="Chitin-bd_dom_sf"/>
</dbReference>